<evidence type="ECO:0000313" key="3">
    <source>
        <dbReference type="Proteomes" id="UP001437256"/>
    </source>
</evidence>
<protein>
    <submittedName>
        <fullName evidence="2">Uncharacterized protein</fullName>
    </submittedName>
</protein>
<name>A0ABR2ZGS0_9AGAR</name>
<feature type="compositionally biased region" description="Polar residues" evidence="1">
    <location>
        <begin position="61"/>
        <end position="82"/>
    </location>
</feature>
<feature type="region of interest" description="Disordered" evidence="1">
    <location>
        <begin position="61"/>
        <end position="168"/>
    </location>
</feature>
<comment type="caution">
    <text evidence="2">The sequence shown here is derived from an EMBL/GenBank/DDBJ whole genome shotgun (WGS) entry which is preliminary data.</text>
</comment>
<evidence type="ECO:0000313" key="2">
    <source>
        <dbReference type="EMBL" id="KAL0059943.1"/>
    </source>
</evidence>
<proteinExistence type="predicted"/>
<dbReference type="Proteomes" id="UP001437256">
    <property type="component" value="Unassembled WGS sequence"/>
</dbReference>
<dbReference type="EMBL" id="JBBXMP010000200">
    <property type="protein sequence ID" value="KAL0059943.1"/>
    <property type="molecule type" value="Genomic_DNA"/>
</dbReference>
<feature type="region of interest" description="Disordered" evidence="1">
    <location>
        <begin position="189"/>
        <end position="208"/>
    </location>
</feature>
<reference evidence="2 3" key="1">
    <citation type="submission" date="2024-05" db="EMBL/GenBank/DDBJ databases">
        <title>A draft genome resource for the thread blight pathogen Marasmius tenuissimus strain MS-2.</title>
        <authorList>
            <person name="Yulfo-Soto G.E."/>
            <person name="Baruah I.K."/>
            <person name="Amoako-Attah I."/>
            <person name="Bukari Y."/>
            <person name="Meinhardt L.W."/>
            <person name="Bailey B.A."/>
            <person name="Cohen S.P."/>
        </authorList>
    </citation>
    <scope>NUCLEOTIDE SEQUENCE [LARGE SCALE GENOMIC DNA]</scope>
    <source>
        <strain evidence="2 3">MS-2</strain>
    </source>
</reference>
<gene>
    <name evidence="2" type="ORF">AAF712_013292</name>
</gene>
<organism evidence="2 3">
    <name type="scientific">Marasmius tenuissimus</name>
    <dbReference type="NCBI Taxonomy" id="585030"/>
    <lineage>
        <taxon>Eukaryota</taxon>
        <taxon>Fungi</taxon>
        <taxon>Dikarya</taxon>
        <taxon>Basidiomycota</taxon>
        <taxon>Agaricomycotina</taxon>
        <taxon>Agaricomycetes</taxon>
        <taxon>Agaricomycetidae</taxon>
        <taxon>Agaricales</taxon>
        <taxon>Marasmiineae</taxon>
        <taxon>Marasmiaceae</taxon>
        <taxon>Marasmius</taxon>
    </lineage>
</organism>
<evidence type="ECO:0000256" key="1">
    <source>
        <dbReference type="SAM" id="MobiDB-lite"/>
    </source>
</evidence>
<keyword evidence="3" id="KW-1185">Reference proteome</keyword>
<accession>A0ABR2ZGS0</accession>
<sequence length="387" mass="41769">MAEPLSLYTSYNNDTEDREAFNIIKEKSRELASKFSNVKFEFSDLDGLRWRRRPSRTEQCYTSLGQAMQGLTRNTSVSTESTTPRKEKRQSTLSIQLRPGSIITPPLRAGQKSPTGSYFPPQRRSSLGKAAAGIKRSLSFKRKKDSQTQSDKPVPDSESAADDCVGKPYTGGTALYRAGYSTFVSETGVYEDSDSDSSSVASTQPDQVMDMELEDDTDLTTSTFPGPIKLPTVPTVPALELDLSQALTDSLDPDADISTLPPPALLTATDPNATIKPRPLPIPQKRSILSPGLPFFCGSPSQKNTVAFPSTRSPCCAYPAGQNNGSTTSLSTVSVQITFSPTLSNAATAKNEAHGFWSTSCVSKDSEGTIRPIARRRVSVPGLADAF</sequence>